<dbReference type="InterPro" id="IPR050378">
    <property type="entry name" value="Metallo-dep_Hydrolases_sf"/>
</dbReference>
<dbReference type="FunFam" id="3.20.20.140:FF:000217">
    <property type="entry name" value="Dihydropyrimidinase-related protein 1"/>
    <property type="match status" value="1"/>
</dbReference>
<feature type="domain" description="Amidohydrolase-related" evidence="6">
    <location>
        <begin position="16"/>
        <end position="293"/>
    </location>
</feature>
<name>A0A382FL84_9ZZZZ</name>
<dbReference type="SUPFAM" id="SSF51338">
    <property type="entry name" value="Composite domain of metallo-dependent hydrolases"/>
    <property type="match status" value="1"/>
</dbReference>
<dbReference type="EMBL" id="UINC01050311">
    <property type="protein sequence ID" value="SVB63114.1"/>
    <property type="molecule type" value="Genomic_DNA"/>
</dbReference>
<dbReference type="PANTHER" id="PTHR11647:SF1">
    <property type="entry name" value="COLLAPSIN RESPONSE MEDIATOR PROTEIN"/>
    <property type="match status" value="1"/>
</dbReference>
<sequence length="340" mass="37781">TSFKVYMTYDDLRLDDYQMLQVLSAARREGAMVMVHAENHDMIRWLSEKLLDGGHWQPQYHAVSHSRTGEGEAAHRAIALSNLMDQPILVVHVSSEAAMDEIRQAQDKGLKIFAETCPQYLFLTAQDLERDGMDGAMFCCSPPPRDANDQEAMWRGLANGTFDVFSSDHAPYRYDESGKLKAGPQPTFKQIANGVPGIELRLPLLFSEGVGKGRIDLNRFVALTSTNVAKLYGLHPQKGTIAVGSDADIAIWDPDLEQTIEHAMLHDNVGYTPYAGIKIKGWPAIVLSRGKIVVQDNTLQAERGDGRFLPRSCSDAAKPLGRMVPEMDPDRNFNADLINR</sequence>
<feature type="non-terminal residue" evidence="7">
    <location>
        <position position="1"/>
    </location>
</feature>
<dbReference type="AlphaFoldDB" id="A0A382FL84"/>
<evidence type="ECO:0000256" key="1">
    <source>
        <dbReference type="ARBA" id="ARBA00001947"/>
    </source>
</evidence>
<dbReference type="InterPro" id="IPR006680">
    <property type="entry name" value="Amidohydro-rel"/>
</dbReference>
<keyword evidence="4" id="KW-0479">Metal-binding</keyword>
<dbReference type="GO" id="GO:0046872">
    <property type="term" value="F:metal ion binding"/>
    <property type="evidence" value="ECO:0007669"/>
    <property type="project" value="UniProtKB-KW"/>
</dbReference>
<accession>A0A382FL84</accession>
<dbReference type="GO" id="GO:0005829">
    <property type="term" value="C:cytosol"/>
    <property type="evidence" value="ECO:0007669"/>
    <property type="project" value="TreeGrafter"/>
</dbReference>
<reference evidence="7" key="1">
    <citation type="submission" date="2018-05" db="EMBL/GenBank/DDBJ databases">
        <authorList>
            <person name="Lanie J.A."/>
            <person name="Ng W.-L."/>
            <person name="Kazmierczak K.M."/>
            <person name="Andrzejewski T.M."/>
            <person name="Davidsen T.M."/>
            <person name="Wayne K.J."/>
            <person name="Tettelin H."/>
            <person name="Glass J.I."/>
            <person name="Rusch D."/>
            <person name="Podicherti R."/>
            <person name="Tsui H.-C.T."/>
            <person name="Winkler M.E."/>
        </authorList>
    </citation>
    <scope>NUCLEOTIDE SEQUENCE</scope>
</reference>
<evidence type="ECO:0000256" key="4">
    <source>
        <dbReference type="ARBA" id="ARBA00022723"/>
    </source>
</evidence>
<dbReference type="InterPro" id="IPR032466">
    <property type="entry name" value="Metal_Hydrolase"/>
</dbReference>
<dbReference type="InterPro" id="IPR011778">
    <property type="entry name" value="Hydantoinase/dihydroPyrase"/>
</dbReference>
<evidence type="ECO:0000313" key="7">
    <source>
        <dbReference type="EMBL" id="SVB63114.1"/>
    </source>
</evidence>
<dbReference type="GO" id="GO:0016812">
    <property type="term" value="F:hydrolase activity, acting on carbon-nitrogen (but not peptide) bonds, in cyclic amides"/>
    <property type="evidence" value="ECO:0007669"/>
    <property type="project" value="TreeGrafter"/>
</dbReference>
<comment type="cofactor">
    <cofactor evidence="1">
        <name>Zn(2+)</name>
        <dbReference type="ChEBI" id="CHEBI:29105"/>
    </cofactor>
</comment>
<dbReference type="PANTHER" id="PTHR11647">
    <property type="entry name" value="HYDRANTOINASE/DIHYDROPYRIMIDINASE FAMILY MEMBER"/>
    <property type="match status" value="1"/>
</dbReference>
<gene>
    <name evidence="7" type="ORF">METZ01_LOCUS215968</name>
</gene>
<proteinExistence type="inferred from homology"/>
<dbReference type="Gene3D" id="2.30.40.10">
    <property type="entry name" value="Urease, subunit C, domain 1"/>
    <property type="match status" value="1"/>
</dbReference>
<protein>
    <recommendedName>
        <fullName evidence="6">Amidohydrolase-related domain-containing protein</fullName>
    </recommendedName>
</protein>
<keyword evidence="5" id="KW-0378">Hydrolase</keyword>
<comment type="similarity">
    <text evidence="2">Belongs to the metallo-dependent hydrolases superfamily. Hydantoinase/dihydropyrimidinase family.</text>
</comment>
<dbReference type="SUPFAM" id="SSF51556">
    <property type="entry name" value="Metallo-dependent hydrolases"/>
    <property type="match status" value="1"/>
</dbReference>
<dbReference type="Pfam" id="PF01979">
    <property type="entry name" value="Amidohydro_1"/>
    <property type="match status" value="1"/>
</dbReference>
<dbReference type="InterPro" id="IPR011059">
    <property type="entry name" value="Metal-dep_hydrolase_composite"/>
</dbReference>
<dbReference type="Gene3D" id="3.20.20.140">
    <property type="entry name" value="Metal-dependent hydrolases"/>
    <property type="match status" value="1"/>
</dbReference>
<evidence type="ECO:0000256" key="3">
    <source>
        <dbReference type="ARBA" id="ARBA00022553"/>
    </source>
</evidence>
<organism evidence="7">
    <name type="scientific">marine metagenome</name>
    <dbReference type="NCBI Taxonomy" id="408172"/>
    <lineage>
        <taxon>unclassified sequences</taxon>
        <taxon>metagenomes</taxon>
        <taxon>ecological metagenomes</taxon>
    </lineage>
</organism>
<evidence type="ECO:0000259" key="6">
    <source>
        <dbReference type="Pfam" id="PF01979"/>
    </source>
</evidence>
<keyword evidence="3" id="KW-0597">Phosphoprotein</keyword>
<evidence type="ECO:0000256" key="5">
    <source>
        <dbReference type="ARBA" id="ARBA00022801"/>
    </source>
</evidence>
<evidence type="ECO:0000256" key="2">
    <source>
        <dbReference type="ARBA" id="ARBA00008829"/>
    </source>
</evidence>
<dbReference type="NCBIfam" id="TIGR02033">
    <property type="entry name" value="D-hydantoinase"/>
    <property type="match status" value="1"/>
</dbReference>